<keyword evidence="1" id="KW-0732">Signal</keyword>
<evidence type="ECO:0000313" key="2">
    <source>
        <dbReference type="EMBL" id="PWN06428.1"/>
    </source>
</evidence>
<dbReference type="RefSeq" id="WP_109646541.1">
    <property type="nucleotide sequence ID" value="NZ_QGGB01000006.1"/>
</dbReference>
<sequence>MDTSLFTLLLITLSLCFTACARQDEDDDDLSDTSIEEIARMIQQEVGSAQASSADQCDVIPIGVKPAGGPWGFLVFSSETSDRERLQELVERYNELDAARNEESGGFSTADIATRPPLILQNGVCTGEGPYAWNPGDILDFNDLDEGG</sequence>
<dbReference type="OrthoDB" id="5526158at2"/>
<name>A0A316TRH1_9BACT</name>
<gene>
    <name evidence="2" type="ORF">DDZ15_07835</name>
</gene>
<protein>
    <submittedName>
        <fullName evidence="2">Uncharacterized protein</fullName>
    </submittedName>
</protein>
<comment type="caution">
    <text evidence="2">The sequence shown here is derived from an EMBL/GenBank/DDBJ whole genome shotgun (WGS) entry which is preliminary data.</text>
</comment>
<dbReference type="Proteomes" id="UP000245533">
    <property type="component" value="Unassembled WGS sequence"/>
</dbReference>
<keyword evidence="3" id="KW-1185">Reference proteome</keyword>
<organism evidence="2 3">
    <name type="scientific">Rhodohalobacter mucosus</name>
    <dbReference type="NCBI Taxonomy" id="2079485"/>
    <lineage>
        <taxon>Bacteria</taxon>
        <taxon>Pseudomonadati</taxon>
        <taxon>Balneolota</taxon>
        <taxon>Balneolia</taxon>
        <taxon>Balneolales</taxon>
        <taxon>Balneolaceae</taxon>
        <taxon>Rhodohalobacter</taxon>
    </lineage>
</organism>
<evidence type="ECO:0000313" key="3">
    <source>
        <dbReference type="Proteomes" id="UP000245533"/>
    </source>
</evidence>
<feature type="signal peptide" evidence="1">
    <location>
        <begin position="1"/>
        <end position="21"/>
    </location>
</feature>
<feature type="chain" id="PRO_5016251666" evidence="1">
    <location>
        <begin position="22"/>
        <end position="148"/>
    </location>
</feature>
<evidence type="ECO:0000256" key="1">
    <source>
        <dbReference type="SAM" id="SignalP"/>
    </source>
</evidence>
<dbReference type="AlphaFoldDB" id="A0A316TRH1"/>
<reference evidence="2 3" key="1">
    <citation type="submission" date="2018-05" db="EMBL/GenBank/DDBJ databases">
        <title>Rhodohalobacter halophilus gen. nov., sp. nov., a moderately halophilic member of the family Balneolaceae.</title>
        <authorList>
            <person name="Liu Z.-W."/>
        </authorList>
    </citation>
    <scope>NUCLEOTIDE SEQUENCE [LARGE SCALE GENOMIC DNA]</scope>
    <source>
        <strain evidence="2 3">8A47</strain>
    </source>
</reference>
<dbReference type="EMBL" id="QGGB01000006">
    <property type="protein sequence ID" value="PWN06428.1"/>
    <property type="molecule type" value="Genomic_DNA"/>
</dbReference>
<accession>A0A316TRH1</accession>
<proteinExistence type="predicted"/>